<protein>
    <recommendedName>
        <fullName evidence="5">TrbI/VirB10 family protein</fullName>
    </recommendedName>
</protein>
<organism evidence="3 4">
    <name type="scientific">Terriglobus aquaticus</name>
    <dbReference type="NCBI Taxonomy" id="940139"/>
    <lineage>
        <taxon>Bacteria</taxon>
        <taxon>Pseudomonadati</taxon>
        <taxon>Acidobacteriota</taxon>
        <taxon>Terriglobia</taxon>
        <taxon>Terriglobales</taxon>
        <taxon>Acidobacteriaceae</taxon>
        <taxon>Terriglobus</taxon>
    </lineage>
</organism>
<feature type="compositionally biased region" description="Low complexity" evidence="1">
    <location>
        <begin position="295"/>
        <end position="309"/>
    </location>
</feature>
<dbReference type="Proteomes" id="UP001634747">
    <property type="component" value="Unassembled WGS sequence"/>
</dbReference>
<accession>A0ABW9KLF5</accession>
<feature type="chain" id="PRO_5046010217" description="TrbI/VirB10 family protein" evidence="2">
    <location>
        <begin position="19"/>
        <end position="321"/>
    </location>
</feature>
<evidence type="ECO:0000313" key="3">
    <source>
        <dbReference type="EMBL" id="MFN2975790.1"/>
    </source>
</evidence>
<evidence type="ECO:0000256" key="1">
    <source>
        <dbReference type="SAM" id="MobiDB-lite"/>
    </source>
</evidence>
<reference evidence="3 4" key="1">
    <citation type="submission" date="2024-12" db="EMBL/GenBank/DDBJ databases">
        <authorList>
            <person name="Lee Y."/>
        </authorList>
    </citation>
    <scope>NUCLEOTIDE SEQUENCE [LARGE SCALE GENOMIC DNA]</scope>
    <source>
        <strain evidence="3 4">03SUJ4</strain>
    </source>
</reference>
<keyword evidence="4" id="KW-1185">Reference proteome</keyword>
<name>A0ABW9KLF5_9BACT</name>
<comment type="caution">
    <text evidence="3">The sequence shown here is derived from an EMBL/GenBank/DDBJ whole genome shotgun (WGS) entry which is preliminary data.</text>
</comment>
<sequence length="321" mass="33020">MSKLPLAAVLLAATPLLAQQTGVSHPPDSAVEDSAPVTSAPVRVVDAPVLVVPSAAAPVPARPAYTPAAPVDESPSVSLQRRDLARFDPDGKVVGDDVVVNPNAVAAGTMLRARLETEIQTATTQPGSPFRAQITEPLMHEGRVVVPAGAVLEGRVTDIRGGRRLHGPALIHLQAQTIVLPDGSRMPIRASVIDTDKFADTRIDSEGNIVRKDHATQTLAEFSLAAGSTAAAGGLIAGVPGALVGAGIGAGVGTVMWLKADRQTQLPPDTLLVLALDTPLPIQPLVREPEYSVQPLAPAGTPAAKPTAPVEAEPQAFVPTS</sequence>
<feature type="signal peptide" evidence="2">
    <location>
        <begin position="1"/>
        <end position="18"/>
    </location>
</feature>
<evidence type="ECO:0008006" key="5">
    <source>
        <dbReference type="Google" id="ProtNLM"/>
    </source>
</evidence>
<dbReference type="RefSeq" id="WP_263412698.1">
    <property type="nucleotide sequence ID" value="NZ_BAABBH010000001.1"/>
</dbReference>
<proteinExistence type="predicted"/>
<evidence type="ECO:0000256" key="2">
    <source>
        <dbReference type="SAM" id="SignalP"/>
    </source>
</evidence>
<keyword evidence="2" id="KW-0732">Signal</keyword>
<gene>
    <name evidence="3" type="ORF">ACK2TP_08450</name>
</gene>
<dbReference type="EMBL" id="JBJYXY010000001">
    <property type="protein sequence ID" value="MFN2975790.1"/>
    <property type="molecule type" value="Genomic_DNA"/>
</dbReference>
<feature type="region of interest" description="Disordered" evidence="1">
    <location>
        <begin position="293"/>
        <end position="321"/>
    </location>
</feature>
<dbReference type="Gene3D" id="2.40.128.260">
    <property type="entry name" value="Type IV secretion system, VirB10/TraB/TrbI"/>
    <property type="match status" value="1"/>
</dbReference>
<dbReference type="InterPro" id="IPR042217">
    <property type="entry name" value="T4SS_VirB10/TrbI"/>
</dbReference>
<evidence type="ECO:0000313" key="4">
    <source>
        <dbReference type="Proteomes" id="UP001634747"/>
    </source>
</evidence>